<dbReference type="AlphaFoldDB" id="A0A1L7NMH6"/>
<evidence type="ECO:0000256" key="1">
    <source>
        <dbReference type="SAM" id="Phobius"/>
    </source>
</evidence>
<dbReference type="RefSeq" id="WP_020308300.1">
    <property type="nucleotide sequence ID" value="NZ_AP015030.1"/>
</dbReference>
<sequence>MKDFLKSVTNHSTMLAVFSFDRTPFLAGNAWTRSLLSGAISTAITAIGVYSGYVAMDANYAAALGSHAQNFKLATGAIIIGLLGYSLRDLFRSITMDVKTQMRVARANSWLMKGTASTVECSSHIHMQQTSLSMVRFVEVDGGIKVYAIARHHDHESPVLIDAMLFDEDYPALATFYTHPADIRSALGEACGDLTGHVARQLGIALASPDLRKQQPVPDTKEDDELFLDDDLLDDLETASEVFGRASAPRMRGGEALRAAAQVPTEAVKH</sequence>
<accession>A0A1L7NMH6</accession>
<keyword evidence="1" id="KW-1133">Transmembrane helix</keyword>
<feature type="transmembrane region" description="Helical" evidence="1">
    <location>
        <begin position="35"/>
        <end position="53"/>
    </location>
</feature>
<evidence type="ECO:0000313" key="2">
    <source>
        <dbReference type="EMBL" id="BAW26613.1"/>
    </source>
</evidence>
<geneLocation type="plasmid" evidence="3">
    <name>pkf715a dna</name>
</geneLocation>
<organism evidence="2 3">
    <name type="scientific">Pseudomonas putida</name>
    <name type="common">Arthrobacter siderocapsulatus</name>
    <dbReference type="NCBI Taxonomy" id="303"/>
    <lineage>
        <taxon>Bacteria</taxon>
        <taxon>Pseudomonadati</taxon>
        <taxon>Pseudomonadota</taxon>
        <taxon>Gammaproteobacteria</taxon>
        <taxon>Pseudomonadales</taxon>
        <taxon>Pseudomonadaceae</taxon>
        <taxon>Pseudomonas</taxon>
    </lineage>
</organism>
<feature type="transmembrane region" description="Helical" evidence="1">
    <location>
        <begin position="73"/>
        <end position="91"/>
    </location>
</feature>
<keyword evidence="2" id="KW-0614">Plasmid</keyword>
<dbReference type="Proteomes" id="UP000218731">
    <property type="component" value="Plasmid pKF715A"/>
</dbReference>
<evidence type="ECO:0000313" key="3">
    <source>
        <dbReference type="Proteomes" id="UP000218731"/>
    </source>
</evidence>
<protein>
    <submittedName>
        <fullName evidence="2">Uncharacterized protein</fullName>
    </submittedName>
</protein>
<keyword evidence="1" id="KW-0812">Transmembrane</keyword>
<dbReference type="EMBL" id="AP015030">
    <property type="protein sequence ID" value="BAW26613.1"/>
    <property type="molecule type" value="Genomic_DNA"/>
</dbReference>
<proteinExistence type="predicted"/>
<name>A0A1L7NMH6_PSEPU</name>
<keyword evidence="1" id="KW-0472">Membrane</keyword>
<gene>
    <name evidence="2" type="ORF">KF715C_pA1080</name>
</gene>
<reference evidence="2 3" key="1">
    <citation type="submission" date="2015-11" db="EMBL/GenBank/DDBJ databases">
        <title>Complete genome sequencing of a biphenyl-degrading bacterium, Pseudomonas putida KF715 (=NBRC110667).</title>
        <authorList>
            <person name="Suenaga H."/>
            <person name="Fujihara N."/>
            <person name="Watanabe T."/>
            <person name="Hirose J."/>
            <person name="Kimura N."/>
            <person name="Yamazoe A."/>
            <person name="Hosoyama A."/>
            <person name="Shimodaira J."/>
            <person name="Furukawa K."/>
        </authorList>
    </citation>
    <scope>NUCLEOTIDE SEQUENCE [LARGE SCALE GENOMIC DNA]</scope>
    <source>
        <strain evidence="2 3">KF715</strain>
        <plasmid evidence="3">Plasmid pkf715a dna</plasmid>
    </source>
</reference>